<dbReference type="GO" id="GO:0016020">
    <property type="term" value="C:membrane"/>
    <property type="evidence" value="ECO:0007669"/>
    <property type="project" value="UniProtKB-SubCell"/>
</dbReference>
<feature type="region of interest" description="Disordered" evidence="6">
    <location>
        <begin position="364"/>
        <end position="383"/>
    </location>
</feature>
<dbReference type="RefSeq" id="WP_084553351.1">
    <property type="nucleotide sequence ID" value="NZ_FRFE01000001.1"/>
</dbReference>
<comment type="similarity">
    <text evidence="2">Belongs to the autoinducer-2 exporter (AI-2E) (TC 2.A.86) family.</text>
</comment>
<reference evidence="8 9" key="1">
    <citation type="submission" date="2016-12" db="EMBL/GenBank/DDBJ databases">
        <authorList>
            <person name="Song W.-J."/>
            <person name="Kurnit D.M."/>
        </authorList>
    </citation>
    <scope>NUCLEOTIDE SEQUENCE [LARGE SCALE GENOMIC DNA]</scope>
    <source>
        <strain evidence="8 9">DSM 18488</strain>
    </source>
</reference>
<organism evidence="8 9">
    <name type="scientific">Desulfopila aestuarii DSM 18488</name>
    <dbReference type="NCBI Taxonomy" id="1121416"/>
    <lineage>
        <taxon>Bacteria</taxon>
        <taxon>Pseudomonadati</taxon>
        <taxon>Thermodesulfobacteriota</taxon>
        <taxon>Desulfobulbia</taxon>
        <taxon>Desulfobulbales</taxon>
        <taxon>Desulfocapsaceae</taxon>
        <taxon>Desulfopila</taxon>
    </lineage>
</organism>
<keyword evidence="4 7" id="KW-1133">Transmembrane helix</keyword>
<evidence type="ECO:0000256" key="5">
    <source>
        <dbReference type="ARBA" id="ARBA00023136"/>
    </source>
</evidence>
<feature type="transmembrane region" description="Helical" evidence="7">
    <location>
        <begin position="164"/>
        <end position="187"/>
    </location>
</feature>
<dbReference type="AlphaFoldDB" id="A0A1M7XVY1"/>
<dbReference type="Pfam" id="PF01594">
    <property type="entry name" value="AI-2E_transport"/>
    <property type="match status" value="1"/>
</dbReference>
<dbReference type="EMBL" id="FRFE01000001">
    <property type="protein sequence ID" value="SHO42826.1"/>
    <property type="molecule type" value="Genomic_DNA"/>
</dbReference>
<feature type="transmembrane region" description="Helical" evidence="7">
    <location>
        <begin position="9"/>
        <end position="27"/>
    </location>
</feature>
<evidence type="ECO:0000256" key="1">
    <source>
        <dbReference type="ARBA" id="ARBA00004141"/>
    </source>
</evidence>
<keyword evidence="9" id="KW-1185">Reference proteome</keyword>
<evidence type="ECO:0000256" key="3">
    <source>
        <dbReference type="ARBA" id="ARBA00022692"/>
    </source>
</evidence>
<keyword evidence="3 7" id="KW-0812">Transmembrane</keyword>
<accession>A0A1M7XVY1</accession>
<keyword evidence="5 7" id="KW-0472">Membrane</keyword>
<feature type="transmembrane region" description="Helical" evidence="7">
    <location>
        <begin position="63"/>
        <end position="89"/>
    </location>
</feature>
<evidence type="ECO:0000256" key="7">
    <source>
        <dbReference type="SAM" id="Phobius"/>
    </source>
</evidence>
<dbReference type="OrthoDB" id="9773730at2"/>
<feature type="transmembrane region" description="Helical" evidence="7">
    <location>
        <begin position="305"/>
        <end position="334"/>
    </location>
</feature>
<evidence type="ECO:0000256" key="2">
    <source>
        <dbReference type="ARBA" id="ARBA00009773"/>
    </source>
</evidence>
<evidence type="ECO:0000256" key="6">
    <source>
        <dbReference type="SAM" id="MobiDB-lite"/>
    </source>
</evidence>
<feature type="transmembrane region" description="Helical" evidence="7">
    <location>
        <begin position="264"/>
        <end position="285"/>
    </location>
</feature>
<feature type="compositionally biased region" description="Basic and acidic residues" evidence="6">
    <location>
        <begin position="364"/>
        <end position="375"/>
    </location>
</feature>
<evidence type="ECO:0000313" key="8">
    <source>
        <dbReference type="EMBL" id="SHO42826.1"/>
    </source>
</evidence>
<comment type="subcellular location">
    <subcellularLocation>
        <location evidence="1">Membrane</location>
        <topology evidence="1">Multi-pass membrane protein</topology>
    </subcellularLocation>
</comment>
<proteinExistence type="inferred from homology"/>
<protein>
    <submittedName>
        <fullName evidence="8">Predicted PurR-regulated permease PerM</fullName>
    </submittedName>
</protein>
<feature type="transmembrane region" description="Helical" evidence="7">
    <location>
        <begin position="236"/>
        <end position="257"/>
    </location>
</feature>
<sequence length="383" mass="42201">MKRERVHKIVLLSLVLLISAIFLQMIHQFLMPMFMAGLFSAMAMPGHRWLAQRFGERENLASVLIILGMVVLVLAPLSMLIGVVVAQAINVGQSVTPWVQSFIQEPSTITLYLEKIPYYQEILPYRDVIIQKAGELVGTLSTFLIDSLSSATKMTMNALFGSVIMLYVMFYFMTMGEVLLERILYFLPLTDDDERMLLYRFTSVTRATIKGTIVIGIMQGTICGLAFAIAGIKGPVFWGSVMAVTSIIPAFGTAIVWGPALIILLLMGDFSEAIILGVLCGAVVGNLDNLVRPRLVGKDTEMHDLFVLFGSLGGISMFGLLGIIIGPIIAALFITIWEIYGKVFQEYLPDVGLILRSGRIPKECEAQPAEEKPQSTKEPQNPS</sequence>
<dbReference type="Proteomes" id="UP000184603">
    <property type="component" value="Unassembled WGS sequence"/>
</dbReference>
<dbReference type="STRING" id="1121416.SAMN02745220_00175"/>
<dbReference type="PANTHER" id="PTHR21716">
    <property type="entry name" value="TRANSMEMBRANE PROTEIN"/>
    <property type="match status" value="1"/>
</dbReference>
<dbReference type="PANTHER" id="PTHR21716:SF4">
    <property type="entry name" value="TRANSMEMBRANE PROTEIN 245"/>
    <property type="match status" value="1"/>
</dbReference>
<evidence type="ECO:0000313" key="9">
    <source>
        <dbReference type="Proteomes" id="UP000184603"/>
    </source>
</evidence>
<gene>
    <name evidence="8" type="ORF">SAMN02745220_00175</name>
</gene>
<feature type="transmembrane region" description="Helical" evidence="7">
    <location>
        <begin position="208"/>
        <end position="230"/>
    </location>
</feature>
<evidence type="ECO:0000256" key="4">
    <source>
        <dbReference type="ARBA" id="ARBA00022989"/>
    </source>
</evidence>
<name>A0A1M7XVY1_9BACT</name>
<dbReference type="InterPro" id="IPR002549">
    <property type="entry name" value="AI-2E-like"/>
</dbReference>